<dbReference type="AlphaFoldDB" id="A0A9P0AGY4"/>
<evidence type="ECO:0000313" key="2">
    <source>
        <dbReference type="Proteomes" id="UP001152759"/>
    </source>
</evidence>
<sequence>MVEAIGLLRSITKPEFVVNLFVIHSVLSVTNVLSKYLHGTNATLGKASSVIASIQTTFVASRNNFDDLWAKIEEFANNNDISLEPVSISKKREQQTPSKLSECYVKTTLGRSQLTALPSDTRPRDYWKINVYNRVLDNVISHFKRRFESVPLAESGDAFMQLHLAKAEDFINHYKNIFKIDIHSLNAEAKVLKNILANKGLEVNFKNVEKEVNVDIMPNFYKLLQVATVVKGVFQ</sequence>
<name>A0A9P0AGY4_BEMTA</name>
<organism evidence="1 2">
    <name type="scientific">Bemisia tabaci</name>
    <name type="common">Sweetpotato whitefly</name>
    <name type="synonym">Aleurodes tabaci</name>
    <dbReference type="NCBI Taxonomy" id="7038"/>
    <lineage>
        <taxon>Eukaryota</taxon>
        <taxon>Metazoa</taxon>
        <taxon>Ecdysozoa</taxon>
        <taxon>Arthropoda</taxon>
        <taxon>Hexapoda</taxon>
        <taxon>Insecta</taxon>
        <taxon>Pterygota</taxon>
        <taxon>Neoptera</taxon>
        <taxon>Paraneoptera</taxon>
        <taxon>Hemiptera</taxon>
        <taxon>Sternorrhyncha</taxon>
        <taxon>Aleyrodoidea</taxon>
        <taxon>Aleyrodidae</taxon>
        <taxon>Aleyrodinae</taxon>
        <taxon>Bemisia</taxon>
    </lineage>
</organism>
<evidence type="ECO:0000313" key="1">
    <source>
        <dbReference type="EMBL" id="CAH0391617.1"/>
    </source>
</evidence>
<dbReference type="KEGG" id="btab:109036803"/>
<proteinExistence type="predicted"/>
<reference evidence="1" key="1">
    <citation type="submission" date="2021-12" db="EMBL/GenBank/DDBJ databases">
        <authorList>
            <person name="King R."/>
        </authorList>
    </citation>
    <scope>NUCLEOTIDE SEQUENCE</scope>
</reference>
<dbReference type="EMBL" id="OU963867">
    <property type="protein sequence ID" value="CAH0391617.1"/>
    <property type="molecule type" value="Genomic_DNA"/>
</dbReference>
<accession>A0A9P0AGY4</accession>
<keyword evidence="2" id="KW-1185">Reference proteome</keyword>
<protein>
    <submittedName>
        <fullName evidence="1">Uncharacterized protein</fullName>
    </submittedName>
</protein>
<gene>
    <name evidence="1" type="ORF">BEMITA_LOCUS10216</name>
</gene>
<dbReference type="Proteomes" id="UP001152759">
    <property type="component" value="Chromosome 6"/>
</dbReference>